<accession>A0ABT5ENJ1</accession>
<dbReference type="Pfam" id="PF13175">
    <property type="entry name" value="AAA_15"/>
    <property type="match status" value="1"/>
</dbReference>
<dbReference type="Proteomes" id="UP001221411">
    <property type="component" value="Unassembled WGS sequence"/>
</dbReference>
<feature type="domain" description="Endonuclease GajA/Old nuclease/RecF-like AAA" evidence="1">
    <location>
        <begin position="1"/>
        <end position="50"/>
    </location>
</feature>
<protein>
    <submittedName>
        <fullName evidence="3">AAA family ATPase</fullName>
    </submittedName>
</protein>
<dbReference type="Gene3D" id="3.40.50.300">
    <property type="entry name" value="P-loop containing nucleotide triphosphate hydrolases"/>
    <property type="match status" value="2"/>
</dbReference>
<proteinExistence type="predicted"/>
<sequence length="400" mass="44938">MLRKLSVKNFRLLRDVTIDVEPGKPIVLIGPNGSGKSSVIQVLDLLSRWAGAGFVAGCHAFDGFWSLMTSAPDVEETRIDLDIEFSPNDPILHYGMGACSPGRITQEILEKRPSPGVVPNALVDRQAGNLVLWNERRQVFEDQAISLHELSFESVRQVASYPSLAGLQSALSSIRIYDGFLTTPLWTRSPQEGKFSPFDGGVLSMEPHIDRRGLALVNALYFIKENEDEHAWNELLYALRSEFPFVDRLEFPPEHTGGRISLQFRDKRYPSTRFSGHQMSEGMATYLCLLAAILSPEPTMALAFDEPDRHLHPSALRRIVYLLERASEHTAVFVTTHSDRFLDYLSDPAGSIRICEPTAEGVKLRMLNREALDEWREHYSLQELRAQGHLDPANADDPLS</sequence>
<evidence type="ECO:0000259" key="1">
    <source>
        <dbReference type="Pfam" id="PF13175"/>
    </source>
</evidence>
<evidence type="ECO:0000313" key="4">
    <source>
        <dbReference type="Proteomes" id="UP001221411"/>
    </source>
</evidence>
<feature type="domain" description="ATPase AAA-type core" evidence="2">
    <location>
        <begin position="219"/>
        <end position="343"/>
    </location>
</feature>
<dbReference type="Pfam" id="PF13304">
    <property type="entry name" value="AAA_21"/>
    <property type="match status" value="1"/>
</dbReference>
<name>A0ABT5ENJ1_9BACT</name>
<evidence type="ECO:0000313" key="3">
    <source>
        <dbReference type="EMBL" id="MDC0743316.1"/>
    </source>
</evidence>
<dbReference type="InterPro" id="IPR041685">
    <property type="entry name" value="AAA_GajA/Old/RecF-like"/>
</dbReference>
<dbReference type="PANTHER" id="PTHR32182">
    <property type="entry name" value="DNA REPLICATION AND REPAIR PROTEIN RECF"/>
    <property type="match status" value="1"/>
</dbReference>
<reference evidence="3 4" key="1">
    <citation type="submission" date="2022-11" db="EMBL/GenBank/DDBJ databases">
        <title>Minimal conservation of predation-associated metabolite biosynthetic gene clusters underscores biosynthetic potential of Myxococcota including descriptions for ten novel species: Archangium lansinium sp. nov., Myxococcus landrumus sp. nov., Nannocystis bai.</title>
        <authorList>
            <person name="Ahearne A."/>
            <person name="Stevens C."/>
            <person name="Dowd S."/>
        </authorList>
    </citation>
    <scope>NUCLEOTIDE SEQUENCE [LARGE SCALE GENOMIC DNA]</scope>
    <source>
        <strain evidence="3 4">RJM3</strain>
    </source>
</reference>
<dbReference type="InterPro" id="IPR027417">
    <property type="entry name" value="P-loop_NTPase"/>
</dbReference>
<dbReference type="InterPro" id="IPR003959">
    <property type="entry name" value="ATPase_AAA_core"/>
</dbReference>
<dbReference type="InterPro" id="IPR014555">
    <property type="entry name" value="RecF-like"/>
</dbReference>
<comment type="caution">
    <text evidence="3">The sequence shown here is derived from an EMBL/GenBank/DDBJ whole genome shotgun (WGS) entry which is preliminary data.</text>
</comment>
<keyword evidence="4" id="KW-1185">Reference proteome</keyword>
<gene>
    <name evidence="3" type="ORF">POL67_18335</name>
</gene>
<organism evidence="3 4">
    <name type="scientific">Polyangium mundeleinium</name>
    <dbReference type="NCBI Taxonomy" id="2995306"/>
    <lineage>
        <taxon>Bacteria</taxon>
        <taxon>Pseudomonadati</taxon>
        <taxon>Myxococcota</taxon>
        <taxon>Polyangia</taxon>
        <taxon>Polyangiales</taxon>
        <taxon>Polyangiaceae</taxon>
        <taxon>Polyangium</taxon>
    </lineage>
</organism>
<dbReference type="PIRSF" id="PIRSF029347">
    <property type="entry name" value="RecF"/>
    <property type="match status" value="1"/>
</dbReference>
<dbReference type="PANTHER" id="PTHR32182:SF22">
    <property type="entry name" value="ATP-DEPENDENT ENDONUCLEASE, OLD FAMILY-RELATED"/>
    <property type="match status" value="1"/>
</dbReference>
<evidence type="ECO:0000259" key="2">
    <source>
        <dbReference type="Pfam" id="PF13304"/>
    </source>
</evidence>
<dbReference type="SUPFAM" id="SSF52540">
    <property type="entry name" value="P-loop containing nucleoside triphosphate hydrolases"/>
    <property type="match status" value="1"/>
</dbReference>
<dbReference type="EMBL" id="JAQNDO010000001">
    <property type="protein sequence ID" value="MDC0743316.1"/>
    <property type="molecule type" value="Genomic_DNA"/>
</dbReference>
<dbReference type="RefSeq" id="WP_271918736.1">
    <property type="nucleotide sequence ID" value="NZ_JAQNDO010000001.1"/>
</dbReference>